<reference evidence="1 2" key="1">
    <citation type="submission" date="2016-04" db="EMBL/GenBank/DDBJ databases">
        <authorList>
            <person name="Evans L.H."/>
            <person name="Alamgir A."/>
            <person name="Owens N."/>
            <person name="Weber N.D."/>
            <person name="Virtaneva K."/>
            <person name="Barbian K."/>
            <person name="Babar A."/>
            <person name="Rosenke K."/>
        </authorList>
    </citation>
    <scope>NUCLEOTIDE SEQUENCE [LARGE SCALE GENOMIC DNA]</scope>
    <source>
        <strain evidence="1 2">JL2886</strain>
    </source>
</reference>
<evidence type="ECO:0000313" key="2">
    <source>
        <dbReference type="Proteomes" id="UP000092565"/>
    </source>
</evidence>
<protein>
    <submittedName>
        <fullName evidence="1">Uncharacterized protein</fullName>
    </submittedName>
</protein>
<sequence>MSSPAEITRAAEVRDVTDGVVPGGLAVSRGEVALDAAVPSLAAAVSVSWAP</sequence>
<keyword evidence="2" id="KW-1185">Reference proteome</keyword>
<accession>A0A1B0ZQU7</accession>
<evidence type="ECO:0000313" key="1">
    <source>
        <dbReference type="EMBL" id="ANP36543.1"/>
    </source>
</evidence>
<name>A0A1B0ZQU7_9RHOB</name>
<gene>
    <name evidence="1" type="ORF">JL2886_01635</name>
</gene>
<proteinExistence type="predicted"/>
<organism evidence="1 2">
    <name type="scientific">Phaeobacter gallaeciensis</name>
    <dbReference type="NCBI Taxonomy" id="60890"/>
    <lineage>
        <taxon>Bacteria</taxon>
        <taxon>Pseudomonadati</taxon>
        <taxon>Pseudomonadota</taxon>
        <taxon>Alphaproteobacteria</taxon>
        <taxon>Rhodobacterales</taxon>
        <taxon>Roseobacteraceae</taxon>
        <taxon>Phaeobacter</taxon>
    </lineage>
</organism>
<dbReference type="Proteomes" id="UP000092565">
    <property type="component" value="Chromosome"/>
</dbReference>
<dbReference type="EMBL" id="CP015124">
    <property type="protein sequence ID" value="ANP36543.1"/>
    <property type="molecule type" value="Genomic_DNA"/>
</dbReference>
<dbReference type="AlphaFoldDB" id="A0A1B0ZQU7"/>